<proteinExistence type="predicted"/>
<reference evidence="1" key="2">
    <citation type="submission" date="2024-09" db="EMBL/GenBank/DDBJ databases">
        <authorList>
            <person name="Veyrier F.J."/>
        </authorList>
    </citation>
    <scope>NUCLEOTIDE SEQUENCE</scope>
    <source>
        <strain evidence="1">17694</strain>
    </source>
</reference>
<name>A0A8T9MVW3_9NEIS</name>
<organism evidence="1 2">
    <name type="scientific">Conchiformibius kuhniae</name>
    <dbReference type="NCBI Taxonomy" id="211502"/>
    <lineage>
        <taxon>Bacteria</taxon>
        <taxon>Pseudomonadati</taxon>
        <taxon>Pseudomonadota</taxon>
        <taxon>Betaproteobacteria</taxon>
        <taxon>Neisseriales</taxon>
        <taxon>Neisseriaceae</taxon>
        <taxon>Conchiformibius</taxon>
    </lineage>
</organism>
<accession>A0A8T9MVW3</accession>
<sequence length="173" mass="20598">MRKQLIFIPIVCLIHTVHAEVIRISEIHYTPKCGALPLNPTQYAARDAFSIRMLHLLQDLDWAIPPDWQPSDMLQTVNHPHHVQSCEQFLQETEYFLRQWAAKNQAVNDLAVRQQENLVLLGHIIRLWQQMYQRNFTRQKYFGAKKVFPVIIEQHLSKQSPVYPILTRYFEFY</sequence>
<reference evidence="1" key="1">
    <citation type="journal article" date="2022" name="Res Sq">
        <title>Evolution of multicellular longitudinally dividing oral cavity symbionts (Neisseriaceae).</title>
        <authorList>
            <person name="Nyongesa S."/>
            <person name="Weber P."/>
            <person name="Bernet E."/>
            <person name="Pullido F."/>
            <person name="Nieckarz M."/>
            <person name="Delaby M."/>
            <person name="Nieves C."/>
            <person name="Viehboeck T."/>
            <person name="Krause N."/>
            <person name="Rivera-Millot A."/>
            <person name="Nakamura A."/>
            <person name="Vischer N."/>
            <person name="VanNieuwenhze M."/>
            <person name="Brun Y."/>
            <person name="Cava F."/>
            <person name="Bulgheresi S."/>
            <person name="Veyrier F."/>
        </authorList>
    </citation>
    <scope>NUCLEOTIDE SEQUENCE</scope>
    <source>
        <strain evidence="1">17694</strain>
    </source>
</reference>
<dbReference type="Proteomes" id="UP000831534">
    <property type="component" value="Chromosome"/>
</dbReference>
<gene>
    <name evidence="1" type="ORF">LVJ77_10275</name>
</gene>
<dbReference type="KEGG" id="ckh:LVJ77_10275"/>
<evidence type="ECO:0000313" key="1">
    <source>
        <dbReference type="EMBL" id="UOP04606.2"/>
    </source>
</evidence>
<keyword evidence="2" id="KW-1185">Reference proteome</keyword>
<dbReference type="AlphaFoldDB" id="A0A8T9MVW3"/>
<evidence type="ECO:0000313" key="2">
    <source>
        <dbReference type="Proteomes" id="UP000831534"/>
    </source>
</evidence>
<dbReference type="RefSeq" id="WP_211224369.1">
    <property type="nucleotide sequence ID" value="NZ_CP091521.1"/>
</dbReference>
<protein>
    <submittedName>
        <fullName evidence="1">Uncharacterized protein</fullName>
    </submittedName>
</protein>
<dbReference type="EMBL" id="CP091521">
    <property type="protein sequence ID" value="UOP04606.2"/>
    <property type="molecule type" value="Genomic_DNA"/>
</dbReference>